<name>A0A165RR18_LACPN</name>
<reference evidence="2 3" key="1">
    <citation type="submission" date="2016-03" db="EMBL/GenBank/DDBJ databases">
        <title>Comparative genomics of 54 Lactobacillus plantarum strains reveals genomic uncoupling from niche constraints.</title>
        <authorList>
            <person name="Martino M.E."/>
        </authorList>
    </citation>
    <scope>NUCLEOTIDE SEQUENCE [LARGE SCALE GENOMIC DNA]</scope>
    <source>
        <strain evidence="2 3">19.1</strain>
    </source>
</reference>
<dbReference type="InterPro" id="IPR029068">
    <property type="entry name" value="Glyas_Bleomycin-R_OHBP_Dase"/>
</dbReference>
<dbReference type="Pfam" id="PF00903">
    <property type="entry name" value="Glyoxalase"/>
    <property type="match status" value="1"/>
</dbReference>
<accession>A0A165RR18</accession>
<dbReference type="PANTHER" id="PTHR21366:SF14">
    <property type="entry name" value="GLYOXALASE DOMAIN-CONTAINING PROTEIN 5"/>
    <property type="match status" value="1"/>
</dbReference>
<evidence type="ECO:0000259" key="1">
    <source>
        <dbReference type="PROSITE" id="PS51819"/>
    </source>
</evidence>
<dbReference type="PATRIC" id="fig|1590.201.peg.1170"/>
<evidence type="ECO:0000313" key="3">
    <source>
        <dbReference type="Proteomes" id="UP000076882"/>
    </source>
</evidence>
<dbReference type="SUPFAM" id="SSF54593">
    <property type="entry name" value="Glyoxalase/Bleomycin resistance protein/Dihydroxybiphenyl dioxygenase"/>
    <property type="match status" value="1"/>
</dbReference>
<protein>
    <submittedName>
        <fullName evidence="2">Biphenyl-2 3-diol 1 2-dioxygenase III-relatedprotein</fullName>
    </submittedName>
</protein>
<dbReference type="CDD" id="cd07253">
    <property type="entry name" value="GLOD5"/>
    <property type="match status" value="1"/>
</dbReference>
<keyword evidence="2" id="KW-0223">Dioxygenase</keyword>
<gene>
    <name evidence="2" type="ORF">Lp19_1383</name>
</gene>
<dbReference type="PROSITE" id="PS51819">
    <property type="entry name" value="VOC"/>
    <property type="match status" value="1"/>
</dbReference>
<feature type="domain" description="VOC" evidence="1">
    <location>
        <begin position="38"/>
        <end position="158"/>
    </location>
</feature>
<keyword evidence="2" id="KW-0560">Oxidoreductase</keyword>
<dbReference type="EMBL" id="LUXM01000026">
    <property type="protein sequence ID" value="KZU95429.1"/>
    <property type="molecule type" value="Genomic_DNA"/>
</dbReference>
<organism evidence="2 3">
    <name type="scientific">Lactiplantibacillus plantarum</name>
    <name type="common">Lactobacillus plantarum</name>
    <dbReference type="NCBI Taxonomy" id="1590"/>
    <lineage>
        <taxon>Bacteria</taxon>
        <taxon>Bacillati</taxon>
        <taxon>Bacillota</taxon>
        <taxon>Bacilli</taxon>
        <taxon>Lactobacillales</taxon>
        <taxon>Lactobacillaceae</taxon>
        <taxon>Lactiplantibacillus</taxon>
    </lineage>
</organism>
<dbReference type="GO" id="GO:0051213">
    <property type="term" value="F:dioxygenase activity"/>
    <property type="evidence" value="ECO:0007669"/>
    <property type="project" value="UniProtKB-KW"/>
</dbReference>
<sequence>MNLHNWYILIMVHAKSDEYDTFNNELFLKGFELVNIRDIDHLTLTVTDIARSLRFYHEVFDLPIVTFDGDRQAVLVGKQKINFQTTNQPHQPIAAKPTPGSADLCLIAKDNIDDIQHHLKSYFVDVIAGPVERTGAHGKLTSLYVRDPDNNLIEISNYH</sequence>
<comment type="caution">
    <text evidence="2">The sequence shown here is derived from an EMBL/GenBank/DDBJ whole genome shotgun (WGS) entry which is preliminary data.</text>
</comment>
<evidence type="ECO:0000313" key="2">
    <source>
        <dbReference type="EMBL" id="KZU95429.1"/>
    </source>
</evidence>
<dbReference type="InterPro" id="IPR004360">
    <property type="entry name" value="Glyas_Fos-R_dOase_dom"/>
</dbReference>
<dbReference type="AlphaFoldDB" id="A0A165RR18"/>
<dbReference type="InterPro" id="IPR050383">
    <property type="entry name" value="GlyoxalaseI/FosfomycinResist"/>
</dbReference>
<dbReference type="InterPro" id="IPR037523">
    <property type="entry name" value="VOC_core"/>
</dbReference>
<proteinExistence type="predicted"/>
<dbReference type="PANTHER" id="PTHR21366">
    <property type="entry name" value="GLYOXALASE FAMILY PROTEIN"/>
    <property type="match status" value="1"/>
</dbReference>
<dbReference type="Proteomes" id="UP000076882">
    <property type="component" value="Unassembled WGS sequence"/>
</dbReference>
<dbReference type="Gene3D" id="3.10.180.10">
    <property type="entry name" value="2,3-Dihydroxybiphenyl 1,2-Dioxygenase, domain 1"/>
    <property type="match status" value="1"/>
</dbReference>